<comment type="caution">
    <text evidence="1">The sequence shown here is derived from an EMBL/GenBank/DDBJ whole genome shotgun (WGS) entry which is preliminary data.</text>
</comment>
<dbReference type="EMBL" id="DSEC01000286">
    <property type="protein sequence ID" value="HER43615.1"/>
    <property type="molecule type" value="Genomic_DNA"/>
</dbReference>
<accession>A0A7V2AUQ0</accession>
<organism evidence="1">
    <name type="scientific">Eiseniibacteriota bacterium</name>
    <dbReference type="NCBI Taxonomy" id="2212470"/>
    <lineage>
        <taxon>Bacteria</taxon>
        <taxon>Candidatus Eiseniibacteriota</taxon>
    </lineage>
</organism>
<name>A0A7V2AUQ0_UNCEI</name>
<evidence type="ECO:0000313" key="1">
    <source>
        <dbReference type="EMBL" id="HER43615.1"/>
    </source>
</evidence>
<sequence length="362" mass="39920">MMFVLFQSALVLASCLYGDLRAAAADSVCCHFLGDAGIELRGDYILSGTMPVTFCGMQRGDRFRMTLEGPGVERRIGNLEIDPSGRVSVSGLRLGAALRNAILPGSGSCHTDRRAAGWVDRLSLAASLYLLYLEDREFRDLEDDHDLLLERLAGAELLETRQMLELAAHETALEANVQNDHRKRLALFSAAIYGLQVIDPFLLSPPPRSSVEGGGSIIRTKTAESSRPKAFILSLLHPGRGQFYQGKTVRGMLFSALTAASGLAALEFHNRYDVEANRYEILVGRFEASESLSEKELLAREADIQWDEVEDARAERNAAYIITAGLWGWSLIDTLWRNDGGGGESRYSFEWSPVSGAIVRRF</sequence>
<dbReference type="AlphaFoldDB" id="A0A7V2AUQ0"/>
<dbReference type="Proteomes" id="UP000886069">
    <property type="component" value="Unassembled WGS sequence"/>
</dbReference>
<proteinExistence type="predicted"/>
<evidence type="ECO:0008006" key="2">
    <source>
        <dbReference type="Google" id="ProtNLM"/>
    </source>
</evidence>
<gene>
    <name evidence="1" type="ORF">ENO08_04060</name>
</gene>
<protein>
    <recommendedName>
        <fullName evidence="2">DUF5683 domain-containing protein</fullName>
    </recommendedName>
</protein>
<reference evidence="1" key="1">
    <citation type="journal article" date="2020" name="mSystems">
        <title>Genome- and Community-Level Interaction Insights into Carbon Utilization and Element Cycling Functions of Hydrothermarchaeota in Hydrothermal Sediment.</title>
        <authorList>
            <person name="Zhou Z."/>
            <person name="Liu Y."/>
            <person name="Xu W."/>
            <person name="Pan J."/>
            <person name="Luo Z.H."/>
            <person name="Li M."/>
        </authorList>
    </citation>
    <scope>NUCLEOTIDE SEQUENCE [LARGE SCALE GENOMIC DNA]</scope>
    <source>
        <strain evidence="1">SpSt-1233</strain>
    </source>
</reference>